<dbReference type="EMBL" id="CP012328">
    <property type="protein sequence ID" value="AKU80317.1"/>
    <property type="molecule type" value="Genomic_DNA"/>
</dbReference>
<evidence type="ECO:0000313" key="2">
    <source>
        <dbReference type="EMBL" id="AKU80317.1"/>
    </source>
</evidence>
<evidence type="ECO:0008006" key="4">
    <source>
        <dbReference type="Google" id="ProtNLM"/>
    </source>
</evidence>
<reference evidence="2 3" key="1">
    <citation type="journal article" date="2015" name="Genome Announc.">
        <title>Complete Genome Sequence of Spiroplasma turonicum Strain Tab4cT, a Parasite of a Horse Fly, Haematopota sp. (Diptera: Tabanidae).</title>
        <authorList>
            <person name="Davis R.E."/>
            <person name="Shao J."/>
            <person name="Zhao Y."/>
            <person name="Gasparich G.E."/>
            <person name="Gaynor B.J."/>
            <person name="Donofrio N."/>
        </authorList>
    </citation>
    <scope>NUCLEOTIDE SEQUENCE [LARGE SCALE GENOMIC DNA]</scope>
    <source>
        <strain evidence="2 3">Tab4c</strain>
    </source>
</reference>
<evidence type="ECO:0000313" key="3">
    <source>
        <dbReference type="Proteomes" id="UP000067243"/>
    </source>
</evidence>
<dbReference type="RefSeq" id="WP_075048875.1">
    <property type="nucleotide sequence ID" value="NZ_CP012328.1"/>
</dbReference>
<feature type="chain" id="PRO_5009779636" description="Lipoprotein" evidence="1">
    <location>
        <begin position="23"/>
        <end position="832"/>
    </location>
</feature>
<dbReference type="PROSITE" id="PS51257">
    <property type="entry name" value="PROKAR_LIPOPROTEIN"/>
    <property type="match status" value="1"/>
</dbReference>
<dbReference type="STRING" id="216946.STURO_v1c10670"/>
<gene>
    <name evidence="2" type="ORF">STURON_001071</name>
</gene>
<keyword evidence="3" id="KW-1185">Reference proteome</keyword>
<dbReference type="OrthoDB" id="10021562at2"/>
<protein>
    <recommendedName>
        <fullName evidence="4">Lipoprotein</fullName>
    </recommendedName>
</protein>
<dbReference type="Proteomes" id="UP000067243">
    <property type="component" value="Chromosome"/>
</dbReference>
<dbReference type="KEGG" id="stur:STURON_001071"/>
<accession>A0A0K1P8U4</accession>
<proteinExistence type="predicted"/>
<dbReference type="PATRIC" id="fig|216946.3.peg.1107"/>
<name>A0A0K1P8U4_9MOLU</name>
<evidence type="ECO:0000256" key="1">
    <source>
        <dbReference type="SAM" id="SignalP"/>
    </source>
</evidence>
<dbReference type="AlphaFoldDB" id="A0A0K1P8U4"/>
<keyword evidence="1" id="KW-0732">Signal</keyword>
<sequence>MRRIIKLLSMLLPITLPLGTSISCVNSNHSYAMSDDEPSFSLKRIWEQFDELKDETFYFFKEQDLNTQSKYFVEQVIKDFYLSNDENITYVSKDKSTFTLFFEKLGESKTFNYKYKQDLEYALKDSNKDIFKDLDSNVKYTSDFEKLFLKSNKLEGDPKYYNLEFTYENSNDYNELKSLKVRFKEHDNNIKLYDFYLPYYSFVRYDANYKYVISKMLNKEILKKLPSDLTDSEITKYFKNHDDYKNNYLDEVYEKTPLNILNNNGIIKIDAQNINGFVEYQNNIERFDIQDLFDRYNPKYNDDKSLNVNYRTVFSDDFYISDRSNKKLSKEEWINILKKHIFQITNISTTDLDKYLSFDIDDINNMVPQATITIKKNSTTGINEIFKSNRSNFGIKVDLFGYFDLNKYFSSKTFGVLDIDMIKGEDNKSIDKDMLFKIFSKYYYDLTFLNASVESSLDDLINKKQIKIKFSDNLDKYNSRGFVIGEYVFNVSTTYFENTFTQESFITTDLQEINNLSLLNDNDSIFIGKNNSKSSLYVKNSKINKLTWEDNENYEIESIKDQISYLLVLENNKVFIVSSNKCFVIEIINSSFVKIVNKLNINNVNKCKSWTYYNSNLYWSDTSTVTLKYTNIDNPLKSETIKSNFNLDYIVINDDFIVGFNSQYSKIQTYNFETKELFSETLIKENLCKNLKFLNLKLTNNVLQIVANLNNFLYIINYDCKQNDILGVTQPYMFNGIFNESFTQFNFENGLEIGYFVLKDNAIYWYNNILKKYYDQNNIYGDYDSKFLLLNEVDKNSLISTLVKNNLTNRINYYYFDAENNKLTFYNASKYI</sequence>
<organism evidence="2 3">
    <name type="scientific">Spiroplasma turonicum</name>
    <dbReference type="NCBI Taxonomy" id="216946"/>
    <lineage>
        <taxon>Bacteria</taxon>
        <taxon>Bacillati</taxon>
        <taxon>Mycoplasmatota</taxon>
        <taxon>Mollicutes</taxon>
        <taxon>Entomoplasmatales</taxon>
        <taxon>Spiroplasmataceae</taxon>
        <taxon>Spiroplasma</taxon>
    </lineage>
</organism>
<feature type="signal peptide" evidence="1">
    <location>
        <begin position="1"/>
        <end position="22"/>
    </location>
</feature>